<comment type="caution">
    <text evidence="5">The sequence shown here is derived from an EMBL/GenBank/DDBJ whole genome shotgun (WGS) entry which is preliminary data.</text>
</comment>
<proteinExistence type="predicted"/>
<dbReference type="Proteomes" id="UP000187209">
    <property type="component" value="Unassembled WGS sequence"/>
</dbReference>
<evidence type="ECO:0000256" key="1">
    <source>
        <dbReference type="ARBA" id="ARBA00022723"/>
    </source>
</evidence>
<keyword evidence="3" id="KW-0862">Zinc</keyword>
<feature type="transmembrane region" description="Helical" evidence="4">
    <location>
        <begin position="244"/>
        <end position="266"/>
    </location>
</feature>
<dbReference type="PANTHER" id="PTHR46858:SF5">
    <property type="entry name" value="E3 UBIQUITIN-PROTEIN LIGASE APD1-RELATED"/>
    <property type="match status" value="1"/>
</dbReference>
<evidence type="ECO:0000313" key="6">
    <source>
        <dbReference type="Proteomes" id="UP000187209"/>
    </source>
</evidence>
<feature type="transmembrane region" description="Helical" evidence="4">
    <location>
        <begin position="272"/>
        <end position="290"/>
    </location>
</feature>
<dbReference type="Pfam" id="PF13920">
    <property type="entry name" value="zf-C3HC4_3"/>
    <property type="match status" value="1"/>
</dbReference>
<dbReference type="InterPro" id="IPR013083">
    <property type="entry name" value="Znf_RING/FYVE/PHD"/>
</dbReference>
<dbReference type="EMBL" id="MPUH01000163">
    <property type="protein sequence ID" value="OMJ87975.1"/>
    <property type="molecule type" value="Genomic_DNA"/>
</dbReference>
<dbReference type="Gene3D" id="3.30.40.10">
    <property type="entry name" value="Zinc/RING finger domain, C3HC4 (zinc finger)"/>
    <property type="match status" value="1"/>
</dbReference>
<dbReference type="PANTHER" id="PTHR46858">
    <property type="entry name" value="OS05G0521000 PROTEIN"/>
    <property type="match status" value="1"/>
</dbReference>
<dbReference type="AlphaFoldDB" id="A0A1R2CG84"/>
<feature type="transmembrane region" description="Helical" evidence="4">
    <location>
        <begin position="207"/>
        <end position="232"/>
    </location>
</feature>
<keyword evidence="4" id="KW-1133">Transmembrane helix</keyword>
<evidence type="ECO:0000256" key="3">
    <source>
        <dbReference type="ARBA" id="ARBA00022833"/>
    </source>
</evidence>
<sequence>MDIVEIPEAEEDYEADYDCSKGLNSQMELDFHRMATDYGDEEQAYDLYLIEEVFKRFANFAISLSLSFILIQLYLYEILPIAYSVLPLLILELKLLAEFLLKFKDEYEIIPNIYKSEYFIDSIESIGNIISYILLIIFLLNKLSYLSIISIPWILTNIFKLVTKANLANICISLSSIVRMFSSWIKIFTLILFGFKIDNFLSYSWKIALIPIYISILLCLIICIASIILIFLQYITGEKDKNAITANLWLIYSSSGGIISVISIIINIKNDYLIIPIIYIISFSIITRFCQRKLAYWWWEFFISEMSIPVPLDYKNLQLNLPESQKIFIGGTFTEKLKKAIILTPKALVKLANPQIQTRTEKIVRKKHNRSSSHAFELKSFKIKEKKQISRSKSMAIAAGIDSLDLSRFQNLCKFCFREIADCKFVNCGHGGVCMNCGDIILKSKRKCYICEIEIIDIIKEELDIENNMLAVIEGRLD</sequence>
<dbReference type="GO" id="GO:0061630">
    <property type="term" value="F:ubiquitin protein ligase activity"/>
    <property type="evidence" value="ECO:0007669"/>
    <property type="project" value="TreeGrafter"/>
</dbReference>
<name>A0A1R2CG84_9CILI</name>
<protein>
    <recommendedName>
        <fullName evidence="7">RING-type domain-containing protein</fullName>
    </recommendedName>
</protein>
<keyword evidence="2" id="KW-0863">Zinc-finger</keyword>
<keyword evidence="1" id="KW-0479">Metal-binding</keyword>
<dbReference type="GO" id="GO:0008270">
    <property type="term" value="F:zinc ion binding"/>
    <property type="evidence" value="ECO:0007669"/>
    <property type="project" value="UniProtKB-KW"/>
</dbReference>
<keyword evidence="4" id="KW-0472">Membrane</keyword>
<evidence type="ECO:0000256" key="4">
    <source>
        <dbReference type="SAM" id="Phobius"/>
    </source>
</evidence>
<keyword evidence="4" id="KW-0812">Transmembrane</keyword>
<evidence type="ECO:0000256" key="2">
    <source>
        <dbReference type="ARBA" id="ARBA00022771"/>
    </source>
</evidence>
<feature type="transmembrane region" description="Helical" evidence="4">
    <location>
        <begin position="57"/>
        <end position="75"/>
    </location>
</feature>
<accession>A0A1R2CG84</accession>
<organism evidence="5 6">
    <name type="scientific">Stentor coeruleus</name>
    <dbReference type="NCBI Taxonomy" id="5963"/>
    <lineage>
        <taxon>Eukaryota</taxon>
        <taxon>Sar</taxon>
        <taxon>Alveolata</taxon>
        <taxon>Ciliophora</taxon>
        <taxon>Postciliodesmatophora</taxon>
        <taxon>Heterotrichea</taxon>
        <taxon>Heterotrichida</taxon>
        <taxon>Stentoridae</taxon>
        <taxon>Stentor</taxon>
    </lineage>
</organism>
<reference evidence="5 6" key="1">
    <citation type="submission" date="2016-11" db="EMBL/GenBank/DDBJ databases">
        <title>The macronuclear genome of Stentor coeruleus: a giant cell with tiny introns.</title>
        <authorList>
            <person name="Slabodnick M."/>
            <person name="Ruby J.G."/>
            <person name="Reiff S.B."/>
            <person name="Swart E.C."/>
            <person name="Gosai S."/>
            <person name="Prabakaran S."/>
            <person name="Witkowska E."/>
            <person name="Larue G.E."/>
            <person name="Fisher S."/>
            <person name="Freeman R.M."/>
            <person name="Gunawardena J."/>
            <person name="Chu W."/>
            <person name="Stover N.A."/>
            <person name="Gregory B.D."/>
            <person name="Nowacki M."/>
            <person name="Derisi J."/>
            <person name="Roy S.W."/>
            <person name="Marshall W.F."/>
            <person name="Sood P."/>
        </authorList>
    </citation>
    <scope>NUCLEOTIDE SEQUENCE [LARGE SCALE GENOMIC DNA]</scope>
    <source>
        <strain evidence="5">WM001</strain>
    </source>
</reference>
<feature type="transmembrane region" description="Helical" evidence="4">
    <location>
        <begin position="170"/>
        <end position="195"/>
    </location>
</feature>
<evidence type="ECO:0008006" key="7">
    <source>
        <dbReference type="Google" id="ProtNLM"/>
    </source>
</evidence>
<gene>
    <name evidence="5" type="ORF">SteCoe_10215</name>
</gene>
<keyword evidence="6" id="KW-1185">Reference proteome</keyword>
<dbReference type="GO" id="GO:0016567">
    <property type="term" value="P:protein ubiquitination"/>
    <property type="evidence" value="ECO:0007669"/>
    <property type="project" value="TreeGrafter"/>
</dbReference>
<evidence type="ECO:0000313" key="5">
    <source>
        <dbReference type="EMBL" id="OMJ87975.1"/>
    </source>
</evidence>